<dbReference type="AlphaFoldDB" id="A0A2X3VHF2"/>
<comment type="similarity">
    <text evidence="2 7">Belongs to the glutathione peroxidase family.</text>
</comment>
<gene>
    <name evidence="8" type="primary">basA</name>
    <name evidence="8" type="ORF">NCTC11085_01548</name>
</gene>
<dbReference type="Pfam" id="PF00255">
    <property type="entry name" value="GSHPx"/>
    <property type="match status" value="1"/>
</dbReference>
<dbReference type="GO" id="GO:0034599">
    <property type="term" value="P:cellular response to oxidative stress"/>
    <property type="evidence" value="ECO:0007669"/>
    <property type="project" value="TreeGrafter"/>
</dbReference>
<feature type="active site" evidence="6">
    <location>
        <position position="36"/>
    </location>
</feature>
<proteinExistence type="inferred from homology"/>
<dbReference type="PROSITE" id="PS00763">
    <property type="entry name" value="GLUTATHIONE_PEROXID_2"/>
    <property type="match status" value="1"/>
</dbReference>
<accession>A0A2X3VHF2</accession>
<comment type="catalytic activity">
    <reaction evidence="1">
        <text>2 glutathione + H2O2 = glutathione disulfide + 2 H2O</text>
        <dbReference type="Rhea" id="RHEA:16833"/>
        <dbReference type="ChEBI" id="CHEBI:15377"/>
        <dbReference type="ChEBI" id="CHEBI:16240"/>
        <dbReference type="ChEBI" id="CHEBI:57925"/>
        <dbReference type="ChEBI" id="CHEBI:58297"/>
        <dbReference type="EC" id="1.11.1.9"/>
    </reaction>
</comment>
<keyword evidence="3 7" id="KW-0575">Peroxidase</keyword>
<keyword evidence="4 7" id="KW-0560">Oxidoreductase</keyword>
<dbReference type="CDD" id="cd00340">
    <property type="entry name" value="GSH_Peroxidase"/>
    <property type="match status" value="1"/>
</dbReference>
<evidence type="ECO:0000256" key="5">
    <source>
        <dbReference type="ARBA" id="ARBA00069346"/>
    </source>
</evidence>
<dbReference type="FunFam" id="3.40.30.10:FF:000010">
    <property type="entry name" value="Glutathione peroxidase"/>
    <property type="match status" value="1"/>
</dbReference>
<evidence type="ECO:0000256" key="3">
    <source>
        <dbReference type="ARBA" id="ARBA00022559"/>
    </source>
</evidence>
<dbReference type="PANTHER" id="PTHR11592">
    <property type="entry name" value="GLUTATHIONE PEROXIDASE"/>
    <property type="match status" value="1"/>
</dbReference>
<evidence type="ECO:0000313" key="9">
    <source>
        <dbReference type="Proteomes" id="UP000249623"/>
    </source>
</evidence>
<dbReference type="Gene3D" id="3.40.30.10">
    <property type="entry name" value="Glutaredoxin"/>
    <property type="match status" value="1"/>
</dbReference>
<organism evidence="8 9">
    <name type="scientific">Streptococcus sanguinis</name>
    <dbReference type="NCBI Taxonomy" id="1305"/>
    <lineage>
        <taxon>Bacteria</taxon>
        <taxon>Bacillati</taxon>
        <taxon>Bacillota</taxon>
        <taxon>Bacilli</taxon>
        <taxon>Lactobacillales</taxon>
        <taxon>Streptococcaceae</taxon>
        <taxon>Streptococcus</taxon>
    </lineage>
</organism>
<dbReference type="PROSITE" id="PS51355">
    <property type="entry name" value="GLUTATHIONE_PEROXID_3"/>
    <property type="match status" value="1"/>
</dbReference>
<evidence type="ECO:0000256" key="1">
    <source>
        <dbReference type="ARBA" id="ARBA00000217"/>
    </source>
</evidence>
<dbReference type="EMBL" id="LS483346">
    <property type="protein sequence ID" value="SQF35169.1"/>
    <property type="molecule type" value="Genomic_DNA"/>
</dbReference>
<evidence type="ECO:0000256" key="6">
    <source>
        <dbReference type="PIRSR" id="PIRSR000303-1"/>
    </source>
</evidence>
<name>A0A2X3VHF2_STRSA</name>
<dbReference type="InterPro" id="IPR029760">
    <property type="entry name" value="GPX_CS"/>
</dbReference>
<dbReference type="SUPFAM" id="SSF52833">
    <property type="entry name" value="Thioredoxin-like"/>
    <property type="match status" value="1"/>
</dbReference>
<evidence type="ECO:0000256" key="7">
    <source>
        <dbReference type="RuleBase" id="RU000499"/>
    </source>
</evidence>
<evidence type="ECO:0000256" key="2">
    <source>
        <dbReference type="ARBA" id="ARBA00006926"/>
    </source>
</evidence>
<dbReference type="RefSeq" id="WP_002924016.1">
    <property type="nucleotide sequence ID" value="NZ_CP071430.1"/>
</dbReference>
<dbReference type="Proteomes" id="UP000249623">
    <property type="component" value="Chromosome 1"/>
</dbReference>
<reference evidence="8 9" key="1">
    <citation type="submission" date="2018-06" db="EMBL/GenBank/DDBJ databases">
        <authorList>
            <consortium name="Pathogen Informatics"/>
            <person name="Doyle S."/>
        </authorList>
    </citation>
    <scope>NUCLEOTIDE SEQUENCE [LARGE SCALE GENOMIC DNA]</scope>
    <source>
        <strain evidence="8 9">NCTC11085</strain>
    </source>
</reference>
<evidence type="ECO:0000313" key="8">
    <source>
        <dbReference type="EMBL" id="SQF35169.1"/>
    </source>
</evidence>
<dbReference type="GO" id="GO:0004602">
    <property type="term" value="F:glutathione peroxidase activity"/>
    <property type="evidence" value="ECO:0007669"/>
    <property type="project" value="UniProtKB-EC"/>
</dbReference>
<dbReference type="PIRSF" id="PIRSF000303">
    <property type="entry name" value="Glutathion_perox"/>
    <property type="match status" value="1"/>
</dbReference>
<dbReference type="InterPro" id="IPR000889">
    <property type="entry name" value="Glutathione_peroxidase"/>
</dbReference>
<protein>
    <recommendedName>
        <fullName evidence="5 7">Glutathione peroxidase</fullName>
    </recommendedName>
</protein>
<dbReference type="PANTHER" id="PTHR11592:SF78">
    <property type="entry name" value="GLUTATHIONE PEROXIDASE"/>
    <property type="match status" value="1"/>
</dbReference>
<dbReference type="PRINTS" id="PR01011">
    <property type="entry name" value="GLUTPROXDASE"/>
</dbReference>
<evidence type="ECO:0000256" key="4">
    <source>
        <dbReference type="ARBA" id="ARBA00023002"/>
    </source>
</evidence>
<dbReference type="InterPro" id="IPR036249">
    <property type="entry name" value="Thioredoxin-like_sf"/>
</dbReference>
<sequence length="158" mass="18253">MTNIYDIEIQKQDGSLQKMSDYKEKILLIVNTATGCGFTPQYQELQELYERYQKDGFEILDFPCNQFGQQAPRDAAEINSFCSLNYGTSFPRFAKIDVNGSHTAPLFDWLKKEKGGLLGEKIKWNFTKFLVNRDGRVVKRFSPQTSPKKIEELIQKPL</sequence>